<dbReference type="GO" id="GO:0006935">
    <property type="term" value="P:chemotaxis"/>
    <property type="evidence" value="ECO:0007669"/>
    <property type="project" value="UniProtKB-KW"/>
</dbReference>
<dbReference type="EMBL" id="MZGW01000007">
    <property type="protein sequence ID" value="OPJ55191.1"/>
    <property type="molecule type" value="Genomic_DNA"/>
</dbReference>
<keyword evidence="2" id="KW-1003">Cell membrane</keyword>
<dbReference type="AlphaFoldDB" id="A0A1V4I5E5"/>
<evidence type="ECO:0000256" key="4">
    <source>
        <dbReference type="ARBA" id="ARBA00022692"/>
    </source>
</evidence>
<proteinExistence type="predicted"/>
<dbReference type="SMART" id="SM00283">
    <property type="entry name" value="MA"/>
    <property type="match status" value="1"/>
</dbReference>
<evidence type="ECO:0000256" key="2">
    <source>
        <dbReference type="ARBA" id="ARBA00022475"/>
    </source>
</evidence>
<dbReference type="GO" id="GO:0005886">
    <property type="term" value="C:plasma membrane"/>
    <property type="evidence" value="ECO:0007669"/>
    <property type="project" value="UniProtKB-SubCell"/>
</dbReference>
<name>A0A1V4I5E5_9FIRM</name>
<keyword evidence="9" id="KW-0175">Coiled coil</keyword>
<dbReference type="SUPFAM" id="SSF58104">
    <property type="entry name" value="Methyl-accepting chemotaxis protein (MCP) signaling domain"/>
    <property type="match status" value="1"/>
</dbReference>
<dbReference type="Proteomes" id="UP000190140">
    <property type="component" value="Unassembled WGS sequence"/>
</dbReference>
<dbReference type="InterPro" id="IPR029151">
    <property type="entry name" value="Sensor-like_sf"/>
</dbReference>
<keyword evidence="6 10" id="KW-0472">Membrane</keyword>
<accession>A0A1V4I5E5</accession>
<evidence type="ECO:0000256" key="10">
    <source>
        <dbReference type="SAM" id="Phobius"/>
    </source>
</evidence>
<dbReference type="PROSITE" id="PS50111">
    <property type="entry name" value="CHEMOTAXIS_TRANSDUC_2"/>
    <property type="match status" value="1"/>
</dbReference>
<keyword evidence="13" id="KW-1185">Reference proteome</keyword>
<dbReference type="InterPro" id="IPR033479">
    <property type="entry name" value="dCache_1"/>
</dbReference>
<dbReference type="RefSeq" id="WP_158080495.1">
    <property type="nucleotide sequence ID" value="NZ_MZGW01000007.1"/>
</dbReference>
<dbReference type="GO" id="GO:0007165">
    <property type="term" value="P:signal transduction"/>
    <property type="evidence" value="ECO:0007669"/>
    <property type="project" value="UniProtKB-KW"/>
</dbReference>
<keyword evidence="3" id="KW-0145">Chemotaxis</keyword>
<comment type="caution">
    <text evidence="12">The sequence shown here is derived from an EMBL/GenBank/DDBJ whole genome shotgun (WGS) entry which is preliminary data.</text>
</comment>
<evidence type="ECO:0000259" key="11">
    <source>
        <dbReference type="PROSITE" id="PS50111"/>
    </source>
</evidence>
<feature type="transmembrane region" description="Helical" evidence="10">
    <location>
        <begin position="27"/>
        <end position="47"/>
    </location>
</feature>
<feature type="domain" description="Methyl-accepting transducer" evidence="11">
    <location>
        <begin position="111"/>
        <end position="347"/>
    </location>
</feature>
<dbReference type="Gene3D" id="1.10.287.950">
    <property type="entry name" value="Methyl-accepting chemotaxis protein"/>
    <property type="match status" value="1"/>
</dbReference>
<comment type="subcellular location">
    <subcellularLocation>
        <location evidence="1">Cell membrane</location>
        <topology evidence="1">Multi-pass membrane protein</topology>
    </subcellularLocation>
</comment>
<evidence type="ECO:0000313" key="12">
    <source>
        <dbReference type="EMBL" id="OPJ55191.1"/>
    </source>
</evidence>
<dbReference type="OrthoDB" id="9816519at2"/>
<feature type="coiled-coil region" evidence="9">
    <location>
        <begin position="126"/>
        <end position="181"/>
    </location>
</feature>
<dbReference type="Pfam" id="PF00015">
    <property type="entry name" value="MCPsignal"/>
    <property type="match status" value="1"/>
</dbReference>
<evidence type="ECO:0000256" key="1">
    <source>
        <dbReference type="ARBA" id="ARBA00004651"/>
    </source>
</evidence>
<dbReference type="Pfam" id="PF02743">
    <property type="entry name" value="dCache_1"/>
    <property type="match status" value="1"/>
</dbReference>
<dbReference type="STRING" id="29349.CLOTH_16910"/>
<dbReference type="PANTHER" id="PTHR32089">
    <property type="entry name" value="METHYL-ACCEPTING CHEMOTAXIS PROTEIN MCPB"/>
    <property type="match status" value="1"/>
</dbReference>
<evidence type="ECO:0000256" key="3">
    <source>
        <dbReference type="ARBA" id="ARBA00022500"/>
    </source>
</evidence>
<keyword evidence="7 8" id="KW-0807">Transducer</keyword>
<sequence length="528" mass="59838">MKNLSTLLSPLLCTVIIYFLRNFKGLYFVLAVFAVLSLASIVLNIKLGKNNEDLKKSEMLKQRNLNQRFTDRLGKFGENLNTFLHDVRIIIGNVYSFSQRLSENTNIISQNIYNNALAFEEICTSIEDLSKTIDSQTEEIKKVEDTSNKLFEFANISKDNSERAINEVENMNETVEKSKEVFIKVIELLKYSKDVGNDMSHEVVNLTHEIKDIYNIIDEVENISKKTNLLALNAAIEAARAGEAGKGFAVVAEEIRKLAVQSSDSVKKISDIINTVTEKIMGISNKFQDEINLINNDIDIADKSVLSLDSIYNKSEQVIEDVKNIHNKSVQQLELAKQVNKIIKDFTYVVDTTNKVSLEISERSTQHSSAIQSIASSVSELENMSQDTFEYMRKYLDSFEVTNEMEERISGAVKVLKDMSKNKNILEKSYGSSYRKKLKEIVDSKPYFEVICALNEEGYSAVSNIDEEDFVQNFKHRKYFKEGITGKEFISKPYISTDTGNYCVAISVPIKDEKNNIIGVLMADTILS</sequence>
<evidence type="ECO:0000256" key="5">
    <source>
        <dbReference type="ARBA" id="ARBA00022989"/>
    </source>
</evidence>
<dbReference type="InterPro" id="IPR004089">
    <property type="entry name" value="MCPsignal_dom"/>
</dbReference>
<reference evidence="12 13" key="1">
    <citation type="submission" date="2017-03" db="EMBL/GenBank/DDBJ databases">
        <title>Genome sequence of Clostridium thermoalcaliphilum DSM 7309.</title>
        <authorList>
            <person name="Poehlein A."/>
            <person name="Daniel R."/>
        </authorList>
    </citation>
    <scope>NUCLEOTIDE SEQUENCE [LARGE SCALE GENOMIC DNA]</scope>
    <source>
        <strain evidence="12 13">DSM 7309</strain>
    </source>
</reference>
<evidence type="ECO:0000313" key="13">
    <source>
        <dbReference type="Proteomes" id="UP000190140"/>
    </source>
</evidence>
<keyword evidence="5 10" id="KW-1133">Transmembrane helix</keyword>
<evidence type="ECO:0000256" key="9">
    <source>
        <dbReference type="SAM" id="Coils"/>
    </source>
</evidence>
<dbReference type="CDD" id="cd18773">
    <property type="entry name" value="PDC1_HK_sensor"/>
    <property type="match status" value="1"/>
</dbReference>
<evidence type="ECO:0000256" key="6">
    <source>
        <dbReference type="ARBA" id="ARBA00023136"/>
    </source>
</evidence>
<evidence type="ECO:0000256" key="8">
    <source>
        <dbReference type="PROSITE-ProRule" id="PRU00284"/>
    </source>
</evidence>
<protein>
    <submittedName>
        <fullName evidence="12">Methyl-accepting chemotaxis protein McpA</fullName>
    </submittedName>
</protein>
<organism evidence="12 13">
    <name type="scientific">Alkalithermobacter paradoxus</name>
    <dbReference type="NCBI Taxonomy" id="29349"/>
    <lineage>
        <taxon>Bacteria</taxon>
        <taxon>Bacillati</taxon>
        <taxon>Bacillota</taxon>
        <taxon>Clostridia</taxon>
        <taxon>Peptostreptococcales</taxon>
        <taxon>Tepidibacteraceae</taxon>
        <taxon>Alkalithermobacter</taxon>
    </lineage>
</organism>
<evidence type="ECO:0000256" key="7">
    <source>
        <dbReference type="ARBA" id="ARBA00023224"/>
    </source>
</evidence>
<dbReference type="SUPFAM" id="SSF103190">
    <property type="entry name" value="Sensory domain-like"/>
    <property type="match status" value="1"/>
</dbReference>
<keyword evidence="4 10" id="KW-0812">Transmembrane</keyword>
<gene>
    <name evidence="12" type="primary">mcpA_2</name>
    <name evidence="12" type="ORF">CLOTH_16910</name>
</gene>
<dbReference type="PANTHER" id="PTHR32089:SF112">
    <property type="entry name" value="LYSOZYME-LIKE PROTEIN-RELATED"/>
    <property type="match status" value="1"/>
</dbReference>
<dbReference type="Gene3D" id="3.30.450.20">
    <property type="entry name" value="PAS domain"/>
    <property type="match status" value="1"/>
</dbReference>